<dbReference type="GO" id="GO:0016020">
    <property type="term" value="C:membrane"/>
    <property type="evidence" value="ECO:0007669"/>
    <property type="project" value="InterPro"/>
</dbReference>
<feature type="transmembrane region" description="Helical" evidence="2">
    <location>
        <begin position="184"/>
        <end position="205"/>
    </location>
</feature>
<comment type="caution">
    <text evidence="3">The sequence shown here is derived from an EMBL/GenBank/DDBJ whole genome shotgun (WGS) entry which is preliminary data.</text>
</comment>
<evidence type="ECO:0000256" key="2">
    <source>
        <dbReference type="SAM" id="Phobius"/>
    </source>
</evidence>
<keyword evidence="2" id="KW-0812">Transmembrane</keyword>
<feature type="transmembrane region" description="Helical" evidence="2">
    <location>
        <begin position="247"/>
        <end position="267"/>
    </location>
</feature>
<keyword evidence="2" id="KW-0472">Membrane</keyword>
<dbReference type="OMA" id="LEWTGIW"/>
<dbReference type="Pfam" id="PF02325">
    <property type="entry name" value="CCB3_YggT"/>
    <property type="match status" value="1"/>
</dbReference>
<dbReference type="InterPro" id="IPR003425">
    <property type="entry name" value="CCB3/YggT"/>
</dbReference>
<accession>A0A1Q9CUB3</accession>
<gene>
    <name evidence="3" type="ORF">AK812_SmicGene32378</name>
</gene>
<sequence>MTMRSNDRRGFPAWPRRQVRTLLFLVSTAVVSTVVTTVFVPAGSKTGVSSSRKTIRAAEGKQSEDYDQYDWQRVSGSSRNVQEVLPDLADLPDLPDFGTDQEEESGEGEVKAKVQVREVNLPDLPGLDEDLLPPGPNPWSDGGLGFLEWTGIWAGLLTVVLAVGAGGSWIIARLQLEPEVAGQLLDFLKPLLNVYQLLFLARVLLAQFPKLKTTDWPYAIFHYPTEFVLGPTRMILKPEAGVDVSPFVWLLFTSLVAELLTGSFGILQMVKDSSRSRLGDTVMSIR</sequence>
<dbReference type="Proteomes" id="UP000186817">
    <property type="component" value="Unassembled WGS sequence"/>
</dbReference>
<evidence type="ECO:0000256" key="1">
    <source>
        <dbReference type="SAM" id="MobiDB-lite"/>
    </source>
</evidence>
<evidence type="ECO:0000313" key="4">
    <source>
        <dbReference type="Proteomes" id="UP000186817"/>
    </source>
</evidence>
<feature type="region of interest" description="Disordered" evidence="1">
    <location>
        <begin position="89"/>
        <end position="111"/>
    </location>
</feature>
<dbReference type="AlphaFoldDB" id="A0A1Q9CUB3"/>
<feature type="transmembrane region" description="Helical" evidence="2">
    <location>
        <begin position="152"/>
        <end position="172"/>
    </location>
</feature>
<dbReference type="EMBL" id="LSRX01000913">
    <property type="protein sequence ID" value="OLP86487.1"/>
    <property type="molecule type" value="Genomic_DNA"/>
</dbReference>
<name>A0A1Q9CUB3_SYMMI</name>
<reference evidence="3 4" key="1">
    <citation type="submission" date="2016-02" db="EMBL/GenBank/DDBJ databases">
        <title>Genome analysis of coral dinoflagellate symbionts highlights evolutionary adaptations to a symbiotic lifestyle.</title>
        <authorList>
            <person name="Aranda M."/>
            <person name="Li Y."/>
            <person name="Liew Y.J."/>
            <person name="Baumgarten S."/>
            <person name="Simakov O."/>
            <person name="Wilson M."/>
            <person name="Piel J."/>
            <person name="Ashoor H."/>
            <person name="Bougouffa S."/>
            <person name="Bajic V.B."/>
            <person name="Ryu T."/>
            <person name="Ravasi T."/>
            <person name="Bayer T."/>
            <person name="Micklem G."/>
            <person name="Kim H."/>
            <person name="Bhak J."/>
            <person name="Lajeunesse T.C."/>
            <person name="Voolstra C.R."/>
        </authorList>
    </citation>
    <scope>NUCLEOTIDE SEQUENCE [LARGE SCALE GENOMIC DNA]</scope>
    <source>
        <strain evidence="3 4">CCMP2467</strain>
    </source>
</reference>
<proteinExistence type="predicted"/>
<dbReference type="OrthoDB" id="4696at2759"/>
<protein>
    <submittedName>
        <fullName evidence="3">Uncharacterized protein</fullName>
    </submittedName>
</protein>
<organism evidence="3 4">
    <name type="scientific">Symbiodinium microadriaticum</name>
    <name type="common">Dinoflagellate</name>
    <name type="synonym">Zooxanthella microadriatica</name>
    <dbReference type="NCBI Taxonomy" id="2951"/>
    <lineage>
        <taxon>Eukaryota</taxon>
        <taxon>Sar</taxon>
        <taxon>Alveolata</taxon>
        <taxon>Dinophyceae</taxon>
        <taxon>Suessiales</taxon>
        <taxon>Symbiodiniaceae</taxon>
        <taxon>Symbiodinium</taxon>
    </lineage>
</organism>
<evidence type="ECO:0000313" key="3">
    <source>
        <dbReference type="EMBL" id="OLP86487.1"/>
    </source>
</evidence>
<keyword evidence="4" id="KW-1185">Reference proteome</keyword>
<keyword evidence="2" id="KW-1133">Transmembrane helix</keyword>
<feature type="transmembrane region" description="Helical" evidence="2">
    <location>
        <begin position="21"/>
        <end position="42"/>
    </location>
</feature>